<protein>
    <submittedName>
        <fullName evidence="5">Alanine/ornithine racemase family PLP-dependent enzyme</fullName>
    </submittedName>
</protein>
<sequence>MDDTTILEVHLDKIIYNTSQVVERCHRLGISVLGVTKGFSAMHQIVSAMVEGGVDGLADARLENIIELRKRNFNQEITLLRLPRLSNIETIIRYADTSINSEMTVIQALSETAESLGKRHNIILMVDVGDLREGLMIDQVLDAVMQISSLKGVRLLGLGTNMGCFGGILPSPENLGVLVTLVNVIEKKVGIKLEVISGGGTSSLSLVEKNNVPVGINQLRIGEGILLGTDTTHNRKIPWLLQDAFLLRAEVIEVKCKPSVPTGDIGRDAFGNIPQFIDKGVRNRAILALGKQDVDVEGIVPVKESIKIMGASSDHLILDITDCEEQIKVGDDVEFSLSYSGLLSVSDSSYVTKKFKRGIL</sequence>
<evidence type="ECO:0000313" key="5">
    <source>
        <dbReference type="EMBL" id="MCC5465627.1"/>
    </source>
</evidence>
<keyword evidence="2" id="KW-0663">Pyridoxal phosphate</keyword>
<dbReference type="PANTHER" id="PTHR30511:SF3">
    <property type="entry name" value="LYSINE RACEMASE"/>
    <property type="match status" value="1"/>
</dbReference>
<dbReference type="InterPro" id="IPR000821">
    <property type="entry name" value="Ala_racemase"/>
</dbReference>
<name>A0ABS8HRR6_9FIRM</name>
<dbReference type="EMBL" id="JAJHJB010000010">
    <property type="protein sequence ID" value="MCC5465627.1"/>
    <property type="molecule type" value="Genomic_DNA"/>
</dbReference>
<evidence type="ECO:0000256" key="2">
    <source>
        <dbReference type="ARBA" id="ARBA00022898"/>
    </source>
</evidence>
<dbReference type="RefSeq" id="WP_229534863.1">
    <property type="nucleotide sequence ID" value="NZ_JAJHJB010000010.1"/>
</dbReference>
<accession>A0ABS8HRR6</accession>
<keyword evidence="3" id="KW-0413">Isomerase</keyword>
<evidence type="ECO:0000256" key="3">
    <source>
        <dbReference type="ARBA" id="ARBA00023235"/>
    </source>
</evidence>
<dbReference type="Pfam" id="PF01168">
    <property type="entry name" value="Ala_racemase_N"/>
    <property type="match status" value="1"/>
</dbReference>
<feature type="domain" description="Alanine racemase N-terminal" evidence="4">
    <location>
        <begin position="9"/>
        <end position="224"/>
    </location>
</feature>
<evidence type="ECO:0000313" key="6">
    <source>
        <dbReference type="Proteomes" id="UP001165492"/>
    </source>
</evidence>
<dbReference type="Proteomes" id="UP001165492">
    <property type="component" value="Unassembled WGS sequence"/>
</dbReference>
<dbReference type="Gene3D" id="3.20.20.10">
    <property type="entry name" value="Alanine racemase"/>
    <property type="match status" value="1"/>
</dbReference>
<dbReference type="InterPro" id="IPR029066">
    <property type="entry name" value="PLP-binding_barrel"/>
</dbReference>
<gene>
    <name evidence="5" type="ORF">LMF89_09690</name>
</gene>
<dbReference type="CDD" id="cd06815">
    <property type="entry name" value="PLPDE_III_AR_like_1"/>
    <property type="match status" value="1"/>
</dbReference>
<evidence type="ECO:0000256" key="1">
    <source>
        <dbReference type="ARBA" id="ARBA00001933"/>
    </source>
</evidence>
<proteinExistence type="predicted"/>
<comment type="cofactor">
    <cofactor evidence="1">
        <name>pyridoxal 5'-phosphate</name>
        <dbReference type="ChEBI" id="CHEBI:597326"/>
    </cofactor>
</comment>
<dbReference type="SUPFAM" id="SSF51419">
    <property type="entry name" value="PLP-binding barrel"/>
    <property type="match status" value="1"/>
</dbReference>
<reference evidence="5" key="1">
    <citation type="submission" date="2021-11" db="EMBL/GenBank/DDBJ databases">
        <title>Description of a new species Pelosinus isolated from the bottom sediments of Lake Baikal.</title>
        <authorList>
            <person name="Zakharyuk A."/>
        </authorList>
    </citation>
    <scope>NUCLEOTIDE SEQUENCE</scope>
    <source>
        <strain evidence="5">Bkl1</strain>
    </source>
</reference>
<dbReference type="InterPro" id="IPR001608">
    <property type="entry name" value="Ala_racemase_N"/>
</dbReference>
<dbReference type="PANTHER" id="PTHR30511">
    <property type="entry name" value="ALANINE RACEMASE"/>
    <property type="match status" value="1"/>
</dbReference>
<comment type="caution">
    <text evidence="5">The sequence shown here is derived from an EMBL/GenBank/DDBJ whole genome shotgun (WGS) entry which is preliminary data.</text>
</comment>
<keyword evidence="6" id="KW-1185">Reference proteome</keyword>
<organism evidence="5 6">
    <name type="scientific">Pelosinus baikalensis</name>
    <dbReference type="NCBI Taxonomy" id="2892015"/>
    <lineage>
        <taxon>Bacteria</taxon>
        <taxon>Bacillati</taxon>
        <taxon>Bacillota</taxon>
        <taxon>Negativicutes</taxon>
        <taxon>Selenomonadales</taxon>
        <taxon>Sporomusaceae</taxon>
        <taxon>Pelosinus</taxon>
    </lineage>
</organism>
<evidence type="ECO:0000259" key="4">
    <source>
        <dbReference type="Pfam" id="PF01168"/>
    </source>
</evidence>